<dbReference type="InterPro" id="IPR036986">
    <property type="entry name" value="S4_RNA-bd_sf"/>
</dbReference>
<dbReference type="RefSeq" id="WP_136456621.1">
    <property type="nucleotide sequence ID" value="NZ_SRSF01000001.1"/>
</dbReference>
<dbReference type="SMART" id="SM00363">
    <property type="entry name" value="S4"/>
    <property type="match status" value="1"/>
</dbReference>
<reference evidence="7 8" key="1">
    <citation type="submission" date="2019-04" db="EMBL/GenBank/DDBJ databases">
        <title>Lewinella litorea sp. nov., isolated from a marine sand.</title>
        <authorList>
            <person name="Yoon J.-H."/>
        </authorList>
    </citation>
    <scope>NUCLEOTIDE SEQUENCE [LARGE SCALE GENOMIC DNA]</scope>
    <source>
        <strain evidence="7 8">HSMS-39</strain>
    </source>
</reference>
<gene>
    <name evidence="7" type="ORF">E4021_04090</name>
</gene>
<dbReference type="InterPro" id="IPR050188">
    <property type="entry name" value="RluA_PseudoU_synthase"/>
</dbReference>
<dbReference type="NCBIfam" id="TIGR00005">
    <property type="entry name" value="rluA_subfam"/>
    <property type="match status" value="1"/>
</dbReference>
<accession>A0A4S4NTI6</accession>
<dbReference type="PROSITE" id="PS50889">
    <property type="entry name" value="S4"/>
    <property type="match status" value="1"/>
</dbReference>
<dbReference type="InterPro" id="IPR002942">
    <property type="entry name" value="S4_RNA-bd"/>
</dbReference>
<keyword evidence="8" id="KW-1185">Reference proteome</keyword>
<evidence type="ECO:0000313" key="7">
    <source>
        <dbReference type="EMBL" id="THH41778.1"/>
    </source>
</evidence>
<dbReference type="AlphaFoldDB" id="A0A4S4NTI6"/>
<evidence type="ECO:0000256" key="3">
    <source>
        <dbReference type="PIRSR" id="PIRSR606225-1"/>
    </source>
</evidence>
<dbReference type="Proteomes" id="UP000308528">
    <property type="component" value="Unassembled WGS sequence"/>
</dbReference>
<dbReference type="InterPro" id="IPR020103">
    <property type="entry name" value="PsdUridine_synth_cat_dom_sf"/>
</dbReference>
<dbReference type="GO" id="GO:0003723">
    <property type="term" value="F:RNA binding"/>
    <property type="evidence" value="ECO:0007669"/>
    <property type="project" value="UniProtKB-KW"/>
</dbReference>
<dbReference type="InterPro" id="IPR006224">
    <property type="entry name" value="PsdUridine_synth_RluA-like_CS"/>
</dbReference>
<sequence length="351" mass="39997">MEDEADNEELFEVQEILVDPKQSPVRIDKFVTDKLPRVSRNRVQNGIRTGSILVDGQQVKPNHKLSPGELITVIVPRHADRPEGLVAEDIPLDVRYEDDALMIVHKPPGMVVHPGVGNPSGTLVNALAHYLRHEGDIPVLPGNDDDRVGLVHRIDKDTSGLLVIAKTDEAMSHLARQFFDHSIDRTYQAIVWGSPDPAEGTIDRNIGRHPRLRQNYTVFDEEEAGKSAVTHYRTLEDLYYVSLCELKLETGRTHQIRVHMKSIGNPVFMDDKYGGNRIVKGTVYSKYKTFVERCMELCPRQALHAKSIGFIHPTTRKYVHFDSDLPQDMHDSLERWRTYVGHRRHNNLLES</sequence>
<dbReference type="OrthoDB" id="9807829at2"/>
<name>A0A4S4NTI6_9BACT</name>
<dbReference type="Gene3D" id="3.10.290.10">
    <property type="entry name" value="RNA-binding S4 domain"/>
    <property type="match status" value="1"/>
</dbReference>
<dbReference type="Pfam" id="PF01479">
    <property type="entry name" value="S4"/>
    <property type="match status" value="1"/>
</dbReference>
<dbReference type="PROSITE" id="PS01129">
    <property type="entry name" value="PSI_RLU"/>
    <property type="match status" value="1"/>
</dbReference>
<dbReference type="PANTHER" id="PTHR21600:SF44">
    <property type="entry name" value="RIBOSOMAL LARGE SUBUNIT PSEUDOURIDINE SYNTHASE D"/>
    <property type="match status" value="1"/>
</dbReference>
<feature type="domain" description="RNA-binding S4" evidence="6">
    <location>
        <begin position="25"/>
        <end position="87"/>
    </location>
</feature>
<evidence type="ECO:0000256" key="4">
    <source>
        <dbReference type="PROSITE-ProRule" id="PRU00182"/>
    </source>
</evidence>
<dbReference type="CDD" id="cd02869">
    <property type="entry name" value="PseudoU_synth_RluA_like"/>
    <property type="match status" value="1"/>
</dbReference>
<proteinExistence type="inferred from homology"/>
<evidence type="ECO:0000256" key="5">
    <source>
        <dbReference type="RuleBase" id="RU362028"/>
    </source>
</evidence>
<dbReference type="SUPFAM" id="SSF55174">
    <property type="entry name" value="Alpha-L RNA-binding motif"/>
    <property type="match status" value="1"/>
</dbReference>
<dbReference type="EMBL" id="SRSF01000001">
    <property type="protein sequence ID" value="THH41778.1"/>
    <property type="molecule type" value="Genomic_DNA"/>
</dbReference>
<dbReference type="GO" id="GO:0120159">
    <property type="term" value="F:rRNA pseudouridine synthase activity"/>
    <property type="evidence" value="ECO:0007669"/>
    <property type="project" value="UniProtKB-ARBA"/>
</dbReference>
<evidence type="ECO:0000256" key="1">
    <source>
        <dbReference type="ARBA" id="ARBA00010876"/>
    </source>
</evidence>
<dbReference type="InterPro" id="IPR006225">
    <property type="entry name" value="PsdUridine_synth_RluC/D"/>
</dbReference>
<comment type="caution">
    <text evidence="7">The sequence shown here is derived from an EMBL/GenBank/DDBJ whole genome shotgun (WGS) entry which is preliminary data.</text>
</comment>
<dbReference type="InterPro" id="IPR006145">
    <property type="entry name" value="PsdUridine_synth_RsuA/RluA"/>
</dbReference>
<dbReference type="Pfam" id="PF00849">
    <property type="entry name" value="PseudoU_synth_2"/>
    <property type="match status" value="1"/>
</dbReference>
<comment type="similarity">
    <text evidence="1 5">Belongs to the pseudouridine synthase RluA family.</text>
</comment>
<evidence type="ECO:0000313" key="8">
    <source>
        <dbReference type="Proteomes" id="UP000308528"/>
    </source>
</evidence>
<protein>
    <recommendedName>
        <fullName evidence="5">Pseudouridine synthase</fullName>
        <ecNumber evidence="5">5.4.99.-</ecNumber>
    </recommendedName>
</protein>
<dbReference type="GO" id="GO:0000455">
    <property type="term" value="P:enzyme-directed rRNA pseudouridine synthesis"/>
    <property type="evidence" value="ECO:0007669"/>
    <property type="project" value="UniProtKB-ARBA"/>
</dbReference>
<dbReference type="CDD" id="cd00165">
    <property type="entry name" value="S4"/>
    <property type="match status" value="1"/>
</dbReference>
<feature type="active site" evidence="3">
    <location>
        <position position="155"/>
    </location>
</feature>
<dbReference type="EC" id="5.4.99.-" evidence="5"/>
<dbReference type="SUPFAM" id="SSF55120">
    <property type="entry name" value="Pseudouridine synthase"/>
    <property type="match status" value="1"/>
</dbReference>
<evidence type="ECO:0000256" key="2">
    <source>
        <dbReference type="ARBA" id="ARBA00023235"/>
    </source>
</evidence>
<comment type="catalytic activity">
    <reaction evidence="5">
        <text>a uridine in RNA = a pseudouridine in RNA</text>
        <dbReference type="Rhea" id="RHEA:48348"/>
        <dbReference type="Rhea" id="RHEA-COMP:12068"/>
        <dbReference type="Rhea" id="RHEA-COMP:12069"/>
        <dbReference type="ChEBI" id="CHEBI:65314"/>
        <dbReference type="ChEBI" id="CHEBI:65315"/>
    </reaction>
</comment>
<keyword evidence="2 5" id="KW-0413">Isomerase</keyword>
<organism evidence="7 8">
    <name type="scientific">Neolewinella litorea</name>
    <dbReference type="NCBI Taxonomy" id="2562452"/>
    <lineage>
        <taxon>Bacteria</taxon>
        <taxon>Pseudomonadati</taxon>
        <taxon>Bacteroidota</taxon>
        <taxon>Saprospiria</taxon>
        <taxon>Saprospirales</taxon>
        <taxon>Lewinellaceae</taxon>
        <taxon>Neolewinella</taxon>
    </lineage>
</organism>
<keyword evidence="4" id="KW-0694">RNA-binding</keyword>
<comment type="function">
    <text evidence="5">Responsible for synthesis of pseudouridine from uracil.</text>
</comment>
<dbReference type="Gene3D" id="3.30.2350.10">
    <property type="entry name" value="Pseudouridine synthase"/>
    <property type="match status" value="1"/>
</dbReference>
<evidence type="ECO:0000259" key="6">
    <source>
        <dbReference type="SMART" id="SM00363"/>
    </source>
</evidence>
<dbReference type="PANTHER" id="PTHR21600">
    <property type="entry name" value="MITOCHONDRIAL RNA PSEUDOURIDINE SYNTHASE"/>
    <property type="match status" value="1"/>
</dbReference>